<keyword evidence="3" id="KW-1185">Reference proteome</keyword>
<dbReference type="AlphaFoldDB" id="A0AAV4QAW3"/>
<gene>
    <name evidence="2" type="ORF">CEXT_396901</name>
</gene>
<comment type="caution">
    <text evidence="2">The sequence shown here is derived from an EMBL/GenBank/DDBJ whole genome shotgun (WGS) entry which is preliminary data.</text>
</comment>
<protein>
    <submittedName>
        <fullName evidence="2">Uncharacterized protein</fullName>
    </submittedName>
</protein>
<feature type="compositionally biased region" description="Basic and acidic residues" evidence="1">
    <location>
        <begin position="16"/>
        <end position="28"/>
    </location>
</feature>
<reference evidence="2 3" key="1">
    <citation type="submission" date="2021-06" db="EMBL/GenBank/DDBJ databases">
        <title>Caerostris extrusa draft genome.</title>
        <authorList>
            <person name="Kono N."/>
            <person name="Arakawa K."/>
        </authorList>
    </citation>
    <scope>NUCLEOTIDE SEQUENCE [LARGE SCALE GENOMIC DNA]</scope>
</reference>
<feature type="region of interest" description="Disordered" evidence="1">
    <location>
        <begin position="1"/>
        <end position="58"/>
    </location>
</feature>
<evidence type="ECO:0000256" key="1">
    <source>
        <dbReference type="SAM" id="MobiDB-lite"/>
    </source>
</evidence>
<name>A0AAV4QAW3_CAEEX</name>
<organism evidence="2 3">
    <name type="scientific">Caerostris extrusa</name>
    <name type="common">Bark spider</name>
    <name type="synonym">Caerostris bankana</name>
    <dbReference type="NCBI Taxonomy" id="172846"/>
    <lineage>
        <taxon>Eukaryota</taxon>
        <taxon>Metazoa</taxon>
        <taxon>Ecdysozoa</taxon>
        <taxon>Arthropoda</taxon>
        <taxon>Chelicerata</taxon>
        <taxon>Arachnida</taxon>
        <taxon>Araneae</taxon>
        <taxon>Araneomorphae</taxon>
        <taxon>Entelegynae</taxon>
        <taxon>Araneoidea</taxon>
        <taxon>Araneidae</taxon>
        <taxon>Caerostris</taxon>
    </lineage>
</organism>
<evidence type="ECO:0000313" key="2">
    <source>
        <dbReference type="EMBL" id="GIY05457.1"/>
    </source>
</evidence>
<sequence>MPLPDLATSSYLSPDESIRENDPRRKESSFFSHAPTSGVIMQMPTGTSGGREIRGKKNRLLSEKLYPAPAVRGGEFFGVGFVYLSSTGSHFRRKGPV</sequence>
<accession>A0AAV4QAW3</accession>
<proteinExistence type="predicted"/>
<dbReference type="EMBL" id="BPLR01005847">
    <property type="protein sequence ID" value="GIY05457.1"/>
    <property type="molecule type" value="Genomic_DNA"/>
</dbReference>
<evidence type="ECO:0000313" key="3">
    <source>
        <dbReference type="Proteomes" id="UP001054945"/>
    </source>
</evidence>
<dbReference type="Proteomes" id="UP001054945">
    <property type="component" value="Unassembled WGS sequence"/>
</dbReference>